<accession>A0A223LDF8</accession>
<proteinExistence type="predicted"/>
<reference evidence="1 2" key="1">
    <citation type="submission" date="2017-06" db="EMBL/GenBank/DDBJ databases">
        <authorList>
            <person name="Russell D.A."/>
            <person name="Jacobs-Sera D."/>
            <person name="Duda R."/>
            <person name="Hatfull G.F."/>
            <person name="Hendrix R.W."/>
        </authorList>
    </citation>
    <scope>NUCLEOTIDE SEQUENCE [LARGE SCALE GENOMIC DNA]</scope>
</reference>
<dbReference type="GeneID" id="40524485"/>
<sequence length="336" mass="39089">MNLLKVRDGRLELDNFYTNSDFADFLNKGGTHKDFDDNSLYIDTNERIERTLNYNNFLIEIKKENWEELNDDEKFTFYVGDSVNEYGISEDKDEPIQKQFQKIIYSEGYVQCYVSDDGKSWQNLGGVSTLGENIIKQGFQKISTKSAKLIHYAVYTDPFLTIQNFPEGYSAKLFDETNTLIKERLFDLNNEARIFLDYNINGYLAIYDLEGNEVIRTDQMNFSYGNTFVACDYKLEMIYKDQVLPNEEVTEIDTYGSPQLVTLKNISDNQTYNNLTLTTETLSDDLIELSLDNINFSESITIPDILPNEEVDIYININRGKKTPTFSYREFLFKVI</sequence>
<organism evidence="1 2">
    <name type="scientific">Bacillus phage PBS1</name>
    <dbReference type="NCBI Taxonomy" id="2884423"/>
    <lineage>
        <taxon>Viruses</taxon>
        <taxon>Duplodnaviria</taxon>
        <taxon>Heunggongvirae</taxon>
        <taxon>Uroviricota</taxon>
        <taxon>Caudoviricetes</taxon>
        <taxon>Takahashivirus</taxon>
        <taxon>Bacillus phage PBS1</taxon>
    </lineage>
</organism>
<protein>
    <submittedName>
        <fullName evidence="1">Uncharacterized protein</fullName>
    </submittedName>
</protein>
<evidence type="ECO:0000313" key="1">
    <source>
        <dbReference type="EMBL" id="ASU00074.1"/>
    </source>
</evidence>
<dbReference type="RefSeq" id="YP_009664453.1">
    <property type="nucleotide sequence ID" value="NC_043027.1"/>
</dbReference>
<gene>
    <name evidence="1" type="primary">252</name>
    <name evidence="1" type="ORF">PBI_PBS1_252</name>
</gene>
<name>A0A223LDF8_BPPB1</name>
<dbReference type="Proteomes" id="UP000226236">
    <property type="component" value="Segment"/>
</dbReference>
<evidence type="ECO:0000313" key="2">
    <source>
        <dbReference type="Proteomes" id="UP000226236"/>
    </source>
</evidence>
<keyword evidence="2" id="KW-1185">Reference proteome</keyword>
<dbReference type="EMBL" id="MF360957">
    <property type="protein sequence ID" value="ASU00074.1"/>
    <property type="molecule type" value="Genomic_DNA"/>
</dbReference>